<dbReference type="InterPro" id="IPR029787">
    <property type="entry name" value="Nucleotide_cyclase"/>
</dbReference>
<dbReference type="RefSeq" id="WP_161675699.1">
    <property type="nucleotide sequence ID" value="NZ_JAABLP010000002.1"/>
</dbReference>
<feature type="transmembrane region" description="Helical" evidence="3">
    <location>
        <begin position="184"/>
        <end position="208"/>
    </location>
</feature>
<keyword evidence="6" id="KW-1185">Reference proteome</keyword>
<dbReference type="Pfam" id="PF00990">
    <property type="entry name" value="GGDEF"/>
    <property type="match status" value="1"/>
</dbReference>
<dbReference type="EC" id="2.7.7.65" evidence="1"/>
<evidence type="ECO:0000256" key="3">
    <source>
        <dbReference type="SAM" id="Phobius"/>
    </source>
</evidence>
<feature type="transmembrane region" description="Helical" evidence="3">
    <location>
        <begin position="119"/>
        <end position="136"/>
    </location>
</feature>
<feature type="domain" description="GGDEF" evidence="4">
    <location>
        <begin position="250"/>
        <end position="383"/>
    </location>
</feature>
<dbReference type="Proteomes" id="UP000541347">
    <property type="component" value="Unassembled WGS sequence"/>
</dbReference>
<feature type="transmembrane region" description="Helical" evidence="3">
    <location>
        <begin position="94"/>
        <end position="113"/>
    </location>
</feature>
<evidence type="ECO:0000259" key="4">
    <source>
        <dbReference type="PROSITE" id="PS50887"/>
    </source>
</evidence>
<dbReference type="SUPFAM" id="SSF55073">
    <property type="entry name" value="Nucleotide cyclase"/>
    <property type="match status" value="1"/>
</dbReference>
<keyword evidence="3" id="KW-0472">Membrane</keyword>
<dbReference type="SMART" id="SM00267">
    <property type="entry name" value="GGDEF"/>
    <property type="match status" value="1"/>
</dbReference>
<dbReference type="InterPro" id="IPR043128">
    <property type="entry name" value="Rev_trsase/Diguanyl_cyclase"/>
</dbReference>
<dbReference type="EMBL" id="JAABLP010000002">
    <property type="protein sequence ID" value="NBN63729.1"/>
    <property type="molecule type" value="Genomic_DNA"/>
</dbReference>
<keyword evidence="3" id="KW-1133">Transmembrane helix</keyword>
<dbReference type="NCBIfam" id="TIGR00254">
    <property type="entry name" value="GGDEF"/>
    <property type="match status" value="1"/>
</dbReference>
<comment type="catalytic activity">
    <reaction evidence="2">
        <text>2 GTP = 3',3'-c-di-GMP + 2 diphosphate</text>
        <dbReference type="Rhea" id="RHEA:24898"/>
        <dbReference type="ChEBI" id="CHEBI:33019"/>
        <dbReference type="ChEBI" id="CHEBI:37565"/>
        <dbReference type="ChEBI" id="CHEBI:58805"/>
        <dbReference type="EC" id="2.7.7.65"/>
    </reaction>
</comment>
<keyword evidence="3" id="KW-0812">Transmembrane</keyword>
<reference evidence="5 6" key="1">
    <citation type="submission" date="2020-01" db="EMBL/GenBank/DDBJ databases">
        <authorList>
            <person name="Peng S.Y."/>
            <person name="Li J."/>
            <person name="Wang M."/>
            <person name="Wang L."/>
            <person name="Wang C.Q."/>
            <person name="Wang J.R."/>
        </authorList>
    </citation>
    <scope>NUCLEOTIDE SEQUENCE [LARGE SCALE GENOMIC DNA]</scope>
    <source>
        <strain evidence="5 6">XCT-34</strain>
    </source>
</reference>
<feature type="transmembrane region" description="Helical" evidence="3">
    <location>
        <begin position="36"/>
        <end position="56"/>
    </location>
</feature>
<evidence type="ECO:0000313" key="6">
    <source>
        <dbReference type="Proteomes" id="UP000541347"/>
    </source>
</evidence>
<feature type="transmembrane region" description="Helical" evidence="3">
    <location>
        <begin position="148"/>
        <end position="172"/>
    </location>
</feature>
<evidence type="ECO:0000256" key="1">
    <source>
        <dbReference type="ARBA" id="ARBA00012528"/>
    </source>
</evidence>
<dbReference type="InterPro" id="IPR000160">
    <property type="entry name" value="GGDEF_dom"/>
</dbReference>
<dbReference type="CDD" id="cd01949">
    <property type="entry name" value="GGDEF"/>
    <property type="match status" value="1"/>
</dbReference>
<organism evidence="5 6">
    <name type="scientific">Pannonibacter tanglangensis</name>
    <dbReference type="NCBI Taxonomy" id="2750084"/>
    <lineage>
        <taxon>Bacteria</taxon>
        <taxon>Pseudomonadati</taxon>
        <taxon>Pseudomonadota</taxon>
        <taxon>Alphaproteobacteria</taxon>
        <taxon>Hyphomicrobiales</taxon>
        <taxon>Stappiaceae</taxon>
        <taxon>Pannonibacter</taxon>
    </lineage>
</organism>
<dbReference type="PROSITE" id="PS50887">
    <property type="entry name" value="GGDEF"/>
    <property type="match status" value="1"/>
</dbReference>
<dbReference type="Gene3D" id="3.30.70.270">
    <property type="match status" value="1"/>
</dbReference>
<dbReference type="InterPro" id="IPR050469">
    <property type="entry name" value="Diguanylate_Cyclase"/>
</dbReference>
<feature type="transmembrane region" description="Helical" evidence="3">
    <location>
        <begin position="6"/>
        <end position="27"/>
    </location>
</feature>
<gene>
    <name evidence="5" type="ORF">GWI71_08565</name>
</gene>
<feature type="transmembrane region" description="Helical" evidence="3">
    <location>
        <begin position="62"/>
        <end position="82"/>
    </location>
</feature>
<name>A0ABW9ZH11_9HYPH</name>
<accession>A0ABW9ZH11</accession>
<dbReference type="PANTHER" id="PTHR45138:SF9">
    <property type="entry name" value="DIGUANYLATE CYCLASE DGCM-RELATED"/>
    <property type="match status" value="1"/>
</dbReference>
<protein>
    <recommendedName>
        <fullName evidence="1">diguanylate cyclase</fullName>
        <ecNumber evidence="1">2.7.7.65</ecNumber>
    </recommendedName>
</protein>
<sequence>MVLDSLTVLFALAPVSLMVGVFLFVVWNRDRSEPGLWLWAVSLFVRAPAFVLLSLRGAISDLLSIALANALMLVGVGLAIIATRALGRRSTSPWLAFAPVALWGLICATPALYDNDENRVVALTLIQACCSGVIAYEFLRCKVGSRALCLTLSCLIASMTTVQLVRVGLILVADEPYLLDGSNASLAATIYLQLLAVFLGGLISMALFCGARLRALQQIADEDSLTGAFNREAFRDRAEASLAMARQTRDDAVLLAIDLDRFKALNDLHGHAEGDRILMEFGRRLKALMPAGAVLGRIGGDEFAVFLRGEAARHAASLAARICGVMLRGSGGDPAVLPILVTASAGLAQAVDGETLETLMQRADMALYDAKRKGRDQVSLAAGAAGPGLLWPRAVPASSGLPVPPAVQAAPRPVAG</sequence>
<proteinExistence type="predicted"/>
<evidence type="ECO:0000256" key="2">
    <source>
        <dbReference type="ARBA" id="ARBA00034247"/>
    </source>
</evidence>
<comment type="caution">
    <text evidence="5">The sequence shown here is derived from an EMBL/GenBank/DDBJ whole genome shotgun (WGS) entry which is preliminary data.</text>
</comment>
<evidence type="ECO:0000313" key="5">
    <source>
        <dbReference type="EMBL" id="NBN63729.1"/>
    </source>
</evidence>
<dbReference type="PANTHER" id="PTHR45138">
    <property type="entry name" value="REGULATORY COMPONENTS OF SENSORY TRANSDUCTION SYSTEM"/>
    <property type="match status" value="1"/>
</dbReference>